<dbReference type="EMBL" id="CAUYUJ010000048">
    <property type="protein sequence ID" value="CAK0788402.1"/>
    <property type="molecule type" value="Genomic_DNA"/>
</dbReference>
<evidence type="ECO:0000313" key="3">
    <source>
        <dbReference type="Proteomes" id="UP001189429"/>
    </source>
</evidence>
<comment type="caution">
    <text evidence="2">The sequence shown here is derived from an EMBL/GenBank/DDBJ whole genome shotgun (WGS) entry which is preliminary data.</text>
</comment>
<name>A0ABN9PE16_9DINO</name>
<feature type="compositionally biased region" description="Basic residues" evidence="1">
    <location>
        <begin position="165"/>
        <end position="174"/>
    </location>
</feature>
<evidence type="ECO:0000313" key="2">
    <source>
        <dbReference type="EMBL" id="CAK0788402.1"/>
    </source>
</evidence>
<sequence length="181" mass="19048">MAAPGEAAAFRLILSDEACGGQRIKTCRTLPSTVAELVQLLQDADFNLEEACSVQGLDPKSLNAAGGGLLVVGLNGFRRVHISSDAALAEFLGRAAETATPGGSRLPSLEVRLVAPAAATVAPVAASEERTLDSLEAERARLAQETGSAPRSVWRTTPSSSARPAARRWRRKTLSRWPCAT</sequence>
<organism evidence="2 3">
    <name type="scientific">Prorocentrum cordatum</name>
    <dbReference type="NCBI Taxonomy" id="2364126"/>
    <lineage>
        <taxon>Eukaryota</taxon>
        <taxon>Sar</taxon>
        <taxon>Alveolata</taxon>
        <taxon>Dinophyceae</taxon>
        <taxon>Prorocentrales</taxon>
        <taxon>Prorocentraceae</taxon>
        <taxon>Prorocentrum</taxon>
    </lineage>
</organism>
<protein>
    <submittedName>
        <fullName evidence="2">Uncharacterized protein</fullName>
    </submittedName>
</protein>
<gene>
    <name evidence="2" type="ORF">PCOR1329_LOCUS305</name>
</gene>
<accession>A0ABN9PE16</accession>
<evidence type="ECO:0000256" key="1">
    <source>
        <dbReference type="SAM" id="MobiDB-lite"/>
    </source>
</evidence>
<feature type="region of interest" description="Disordered" evidence="1">
    <location>
        <begin position="142"/>
        <end position="181"/>
    </location>
</feature>
<keyword evidence="3" id="KW-1185">Reference proteome</keyword>
<proteinExistence type="predicted"/>
<reference evidence="2" key="1">
    <citation type="submission" date="2023-10" db="EMBL/GenBank/DDBJ databases">
        <authorList>
            <person name="Chen Y."/>
            <person name="Shah S."/>
            <person name="Dougan E. K."/>
            <person name="Thang M."/>
            <person name="Chan C."/>
        </authorList>
    </citation>
    <scope>NUCLEOTIDE SEQUENCE [LARGE SCALE GENOMIC DNA]</scope>
</reference>
<feature type="compositionally biased region" description="Low complexity" evidence="1">
    <location>
        <begin position="155"/>
        <end position="164"/>
    </location>
</feature>
<dbReference type="Proteomes" id="UP001189429">
    <property type="component" value="Unassembled WGS sequence"/>
</dbReference>